<organism evidence="2 3">
    <name type="scientific">Nitrospina gracilis (strain 3/211)</name>
    <dbReference type="NCBI Taxonomy" id="1266370"/>
    <lineage>
        <taxon>Bacteria</taxon>
        <taxon>Pseudomonadati</taxon>
        <taxon>Nitrospinota/Tectimicrobiota group</taxon>
        <taxon>Nitrospinota</taxon>
        <taxon>Nitrospinia</taxon>
        <taxon>Nitrospinales</taxon>
        <taxon>Nitrospinaceae</taxon>
        <taxon>Nitrospina</taxon>
    </lineage>
</organism>
<name>M1YJC9_NITG3</name>
<gene>
    <name evidence="2" type="ORF">NITGR_330020</name>
</gene>
<reference evidence="2 3" key="1">
    <citation type="journal article" date="2013" name="Front. Microbiol.">
        <title>The genome of Nitrospina gracilis illuminates the metabolism and evolution of the major marine nitrite oxidizer.</title>
        <authorList>
            <person name="Luecker S."/>
            <person name="Nowka B."/>
            <person name="Rattei T."/>
            <person name="Spieck E."/>
            <person name="and Daims H."/>
        </authorList>
    </citation>
    <scope>NUCLEOTIDE SEQUENCE [LARGE SCALE GENOMIC DNA]</scope>
    <source>
        <strain evidence="2 3">3/211</strain>
    </source>
</reference>
<dbReference type="STRING" id="1266370.NITGR_330020"/>
<evidence type="ECO:0000256" key="1">
    <source>
        <dbReference type="SAM" id="Coils"/>
    </source>
</evidence>
<dbReference type="AlphaFoldDB" id="M1YJC9"/>
<dbReference type="InParanoid" id="M1YJC9"/>
<protein>
    <submittedName>
        <fullName evidence="2">Uncharacterized protein</fullName>
    </submittedName>
</protein>
<accession>M1YJC9</accession>
<dbReference type="Proteomes" id="UP000011704">
    <property type="component" value="Unassembled WGS sequence"/>
</dbReference>
<feature type="coiled-coil region" evidence="1">
    <location>
        <begin position="140"/>
        <end position="171"/>
    </location>
</feature>
<dbReference type="HOGENOM" id="CLU_555294_0_0_0"/>
<proteinExistence type="predicted"/>
<dbReference type="EMBL" id="CAQJ01000037">
    <property type="protein sequence ID" value="CCQ90622.1"/>
    <property type="molecule type" value="Genomic_DNA"/>
</dbReference>
<evidence type="ECO:0000313" key="3">
    <source>
        <dbReference type="Proteomes" id="UP000011704"/>
    </source>
</evidence>
<evidence type="ECO:0000313" key="2">
    <source>
        <dbReference type="EMBL" id="CCQ90622.1"/>
    </source>
</evidence>
<keyword evidence="1" id="KW-0175">Coiled coil</keyword>
<comment type="caution">
    <text evidence="2">The sequence shown here is derived from an EMBL/GenBank/DDBJ whole genome shotgun (WGS) entry which is preliminary data.</text>
</comment>
<keyword evidence="3" id="KW-1185">Reference proteome</keyword>
<dbReference type="RefSeq" id="WP_005008350.1">
    <property type="nucleotide sequence ID" value="NZ_HG422173.1"/>
</dbReference>
<feature type="coiled-coil region" evidence="1">
    <location>
        <begin position="335"/>
        <end position="369"/>
    </location>
</feature>
<sequence length="491" mass="55059">MKTKPLIFFLTAIFVLFLLGSNGFAQLFGGGDASDEQIHAELKKLNTRLVENLFPELAAVKKAQSQLVDQMNRLNDITLKRHNRIARQVELLNSSLASLQGSIEQNQVINQKANVKLDGDITRVKTQMNSLEAKLTGDLKNQFAGQIEALNRQAEQQKADQQAFMKNLETNFHGLQKGLAQDMDRIGQAQEQRIGRAVSAVTEMANLQKQNNQVMTSGFQTLNKHDENILAGVMRLETVQKGNQEKNQKLIDILSDSLKQQQSELVKLDEVSAHQQGNKQDIELTRETMKKLKEIVDKRLAETAQAQEALRVMNQQLLKQQEVIQSNLLVSDEKMNKLAAGLQSLDSQNAAAKQQLDTANQKLDQVRTLGQQTNEKFAKLVDTTKGVLTSTAQINDKMDAVSQKIDAGRTEDNLSNEKISRLVEILKTIAQEQNKLEQVLGNQNKINQNIQTVTGSITETHKDFRDRLEDLRRKGNVAIARGDDILKILNK</sequence>